<keyword evidence="2" id="KW-1185">Reference proteome</keyword>
<gene>
    <name evidence="1" type="ORF">BI308_25575</name>
</gene>
<dbReference type="STRING" id="1925591.BI308_25575"/>
<accession>A0A1L9QFS9</accession>
<reference evidence="1" key="1">
    <citation type="submission" date="2016-10" db="EMBL/GenBank/DDBJ databases">
        <title>CRISPR-Cas defence system in Roseofilum reptotaenium: evidence of a bacteriophage-cyanobacterium arms race in the coral black band disease.</title>
        <authorList>
            <person name="Buerger P."/>
            <person name="Wood-Charlson E.M."/>
            <person name="Weynberg K.D."/>
            <person name="Willis B."/>
            <person name="Van Oppen M.J."/>
        </authorList>
    </citation>
    <scope>NUCLEOTIDE SEQUENCE [LARGE SCALE GENOMIC DNA]</scope>
    <source>
        <strain evidence="1">AO1-A</strain>
    </source>
</reference>
<dbReference type="Proteomes" id="UP000183940">
    <property type="component" value="Unassembled WGS sequence"/>
</dbReference>
<dbReference type="AlphaFoldDB" id="A0A1L9QFS9"/>
<organism evidence="1 2">
    <name type="scientific">Roseofilum reptotaenium AO1-A</name>
    <dbReference type="NCBI Taxonomy" id="1925591"/>
    <lineage>
        <taxon>Bacteria</taxon>
        <taxon>Bacillati</taxon>
        <taxon>Cyanobacteriota</taxon>
        <taxon>Cyanophyceae</taxon>
        <taxon>Desertifilales</taxon>
        <taxon>Desertifilaceae</taxon>
        <taxon>Roseofilum</taxon>
    </lineage>
</organism>
<evidence type="ECO:0000313" key="2">
    <source>
        <dbReference type="Proteomes" id="UP000183940"/>
    </source>
</evidence>
<evidence type="ECO:0000313" key="1">
    <source>
        <dbReference type="EMBL" id="OJJ12541.1"/>
    </source>
</evidence>
<sequence length="167" mass="18330">MQFIPATGGDPTLTSSTMEGAFFQLIEFIQAAESDTDINGSGVNRITGNINTDRMTYRGRYDINVSSAVDEDGAPILNASDYLTIPTWSPGDGSGTLKAATWSGQLLEILQYLTDGERNTPNPDGIIRFNPIYDFREGKITGDFNDIPLERTKTATGWDYTAKEIFN</sequence>
<proteinExistence type="predicted"/>
<comment type="caution">
    <text evidence="1">The sequence shown here is derived from an EMBL/GenBank/DDBJ whole genome shotgun (WGS) entry which is preliminary data.</text>
</comment>
<name>A0A1L9QFS9_9CYAN</name>
<dbReference type="EMBL" id="MLAW01000092">
    <property type="protein sequence ID" value="OJJ12541.1"/>
    <property type="molecule type" value="Genomic_DNA"/>
</dbReference>
<protein>
    <submittedName>
        <fullName evidence="1">Uncharacterized protein</fullName>
    </submittedName>
</protein>